<dbReference type="InterPro" id="IPR007244">
    <property type="entry name" value="Naa35_N"/>
</dbReference>
<dbReference type="Pfam" id="PF25789">
    <property type="entry name" value="TPR_NAA35"/>
    <property type="match status" value="1"/>
</dbReference>
<sequence>MSPNLDLSDDLEALSLQNGHMTDGRGYPAMEADDPPPPDLGNAGIIARDITENFKNASLPAGTLVKDGHFTLFSAVGALEIMDPKMDSGFRAPGETLDESYDITKPLSADEVLGIIDQLLSHEMAWHLGYPLSQTVFTSVYIDSITKAPVTVQDLAERGEKQGPLLLGLWAYCLALIKTCFWVNETIRNEAYYEEEDFVTNTYRRYMLENIENSVVQDVLHEARDKIRLMEPKLSPDILKALEVRLELRYDFLGSIEMGRTREAAAASKVPWAQMKTYLEFTEKSHTLAKPVPDAFSAKLQRHLASTVPPRPIVELSFAEAYGHFKRLVDNNLDALGLLDYKDTQSHLTFIQLFMAKKPTPLVYTRALLQSYLFRTDIFPGQWNESHVLDEDLSIIVLPASRLIDRSNDEVEVVHDDRHFIAQQMLNFRQRATYSFSELHRTWCQNRPRARRMLTHLLREWDVVQQEVEDIDGNLLERLKETPVQHENGVPPSFALPLSSWAHYYKLRVMEWIVQLGFELEVYQPDEMAGMYYYLNILARLRSSHIERIRAFTLKSLADKKAENGGIMSPADTGQFARSLAWLKIATVDAAITWELSDALAALYTVLLRLKLVDIPPRPYGSDELRYDLRMRPWSGINFPILPEYPEFLKDSTREGTSTEVILEAAEKATSHTKKGFEVVGKIEAEDRFCHSAENWWSKSTTDARRAAIMAGIAVAKVKQAYNMAKDKSVNRVDFSVNAAKGKQIRKEEREAGFGNENGEPTPKDLKIRIEVPKSEKAYHPWWIVPSVLDAKP</sequence>
<comment type="caution">
    <text evidence="7">The sequence shown here is derived from an EMBL/GenBank/DDBJ whole genome shotgun (WGS) entry which is preliminary data.</text>
</comment>
<name>A0AAD5WW34_9PEZI</name>
<evidence type="ECO:0000313" key="7">
    <source>
        <dbReference type="EMBL" id="KAJ2907142.1"/>
    </source>
</evidence>
<evidence type="ECO:0000256" key="4">
    <source>
        <dbReference type="SAM" id="MobiDB-lite"/>
    </source>
</evidence>
<reference evidence="7" key="1">
    <citation type="submission" date="2022-07" db="EMBL/GenBank/DDBJ databases">
        <title>Draft genome sequence of Zalerion maritima ATCC 34329, a (micro)plastics degrading marine fungus.</title>
        <authorList>
            <person name="Paco A."/>
            <person name="Goncalves M.F.M."/>
            <person name="Rocha-Santos T.A.P."/>
            <person name="Alves A."/>
        </authorList>
    </citation>
    <scope>NUCLEOTIDE SEQUENCE</scope>
    <source>
        <strain evidence="7">ATCC 34329</strain>
    </source>
</reference>
<protein>
    <submittedName>
        <fullName evidence="7">Uncharacterized protein</fullName>
    </submittedName>
</protein>
<dbReference type="PANTHER" id="PTHR21373">
    <property type="entry name" value="GLUCOSE REPRESSIBLE PROTEIN MAK10"/>
    <property type="match status" value="1"/>
</dbReference>
<dbReference type="PANTHER" id="PTHR21373:SF0">
    <property type="entry name" value="N-ALPHA-ACETYLTRANSFERASE 35, NATC AUXILIARY SUBUNIT"/>
    <property type="match status" value="1"/>
</dbReference>
<keyword evidence="8" id="KW-1185">Reference proteome</keyword>
<evidence type="ECO:0000259" key="5">
    <source>
        <dbReference type="Pfam" id="PF04112"/>
    </source>
</evidence>
<dbReference type="GO" id="GO:0031417">
    <property type="term" value="C:NatC complex"/>
    <property type="evidence" value="ECO:0007669"/>
    <property type="project" value="InterPro"/>
</dbReference>
<dbReference type="AlphaFoldDB" id="A0AAD5WW34"/>
<evidence type="ECO:0000256" key="2">
    <source>
        <dbReference type="ARBA" id="ARBA00006289"/>
    </source>
</evidence>
<dbReference type="EMBL" id="JAKWBI020000004">
    <property type="protein sequence ID" value="KAJ2907142.1"/>
    <property type="molecule type" value="Genomic_DNA"/>
</dbReference>
<evidence type="ECO:0000256" key="1">
    <source>
        <dbReference type="ARBA" id="ARBA00004496"/>
    </source>
</evidence>
<accession>A0AAD5WW34</accession>
<dbReference type="InterPro" id="IPR057982">
    <property type="entry name" value="TPR_NAA35"/>
</dbReference>
<keyword evidence="3" id="KW-0963">Cytoplasm</keyword>
<dbReference type="InterPro" id="IPR057983">
    <property type="entry name" value="NAA35-like_N"/>
</dbReference>
<comment type="subcellular location">
    <subcellularLocation>
        <location evidence="1">Cytoplasm</location>
    </subcellularLocation>
</comment>
<feature type="domain" description="NAA35-like N-terminal" evidence="5">
    <location>
        <begin position="62"/>
        <end position="217"/>
    </location>
</feature>
<evidence type="ECO:0000256" key="3">
    <source>
        <dbReference type="ARBA" id="ARBA00022490"/>
    </source>
</evidence>
<organism evidence="7 8">
    <name type="scientific">Zalerion maritima</name>
    <dbReference type="NCBI Taxonomy" id="339359"/>
    <lineage>
        <taxon>Eukaryota</taxon>
        <taxon>Fungi</taxon>
        <taxon>Dikarya</taxon>
        <taxon>Ascomycota</taxon>
        <taxon>Pezizomycotina</taxon>
        <taxon>Sordariomycetes</taxon>
        <taxon>Lulworthiomycetidae</taxon>
        <taxon>Lulworthiales</taxon>
        <taxon>Lulworthiaceae</taxon>
        <taxon>Zalerion</taxon>
    </lineage>
</organism>
<feature type="region of interest" description="Disordered" evidence="4">
    <location>
        <begin position="746"/>
        <end position="766"/>
    </location>
</feature>
<dbReference type="Pfam" id="PF04112">
    <property type="entry name" value="Mak10"/>
    <property type="match status" value="1"/>
</dbReference>
<evidence type="ECO:0000259" key="6">
    <source>
        <dbReference type="Pfam" id="PF25789"/>
    </source>
</evidence>
<feature type="domain" description="NAA35-like TPR repeats" evidence="6">
    <location>
        <begin position="339"/>
        <end position="735"/>
    </location>
</feature>
<proteinExistence type="inferred from homology"/>
<evidence type="ECO:0000313" key="8">
    <source>
        <dbReference type="Proteomes" id="UP001201980"/>
    </source>
</evidence>
<comment type="similarity">
    <text evidence="2">Belongs to the MAK10 family.</text>
</comment>
<gene>
    <name evidence="7" type="ORF">MKZ38_007657</name>
</gene>
<dbReference type="Proteomes" id="UP001201980">
    <property type="component" value="Unassembled WGS sequence"/>
</dbReference>